<feature type="region of interest" description="Disordered" evidence="1">
    <location>
        <begin position="267"/>
        <end position="315"/>
    </location>
</feature>
<sequence length="391" mass="42303">MMRRRADGGAADFLHVHGTVPTHLCVLDGSSAEVVHAALRRQLDLPCDGPLDLMVPRQVDIACCDAASGNLRNERAFAEAFPRRSQLTLLCRAHKKKKVAEQGLIAIRPFDTNLVRCQMSLTGDHLLELRHQARLIHGEQLVVRGGVPPAAATAHRDAIWDLYFGGSSDPILAYRKEVVSRLYNGDIRKHGVIEHYCRGCCQSPKHTLFLMRRFGVPALFGRIDVLNRANWADKMRSHRSIGVPASVHGILQAAYLRALPGKAARAPRAVAAGPGGGAPPGDAEQRAAGDGGADPAGPQPSADGPDGGDPADQDDVNAFREQHDQRVAGSRAWMLSGAVADDMFIGSVLAVRTDSYVTRQLASSGSAFEKLQQHKVSRGEPRTYQAWLAHE</sequence>
<proteinExistence type="predicted"/>
<organism evidence="2 3">
    <name type="scientific">Prorocentrum cordatum</name>
    <dbReference type="NCBI Taxonomy" id="2364126"/>
    <lineage>
        <taxon>Eukaryota</taxon>
        <taxon>Sar</taxon>
        <taxon>Alveolata</taxon>
        <taxon>Dinophyceae</taxon>
        <taxon>Prorocentrales</taxon>
        <taxon>Prorocentraceae</taxon>
        <taxon>Prorocentrum</taxon>
    </lineage>
</organism>
<accession>A0ABN9VDP5</accession>
<gene>
    <name evidence="2" type="ORF">PCOR1329_LOCUS57128</name>
</gene>
<evidence type="ECO:0000256" key="1">
    <source>
        <dbReference type="SAM" id="MobiDB-lite"/>
    </source>
</evidence>
<reference evidence="2" key="1">
    <citation type="submission" date="2023-10" db="EMBL/GenBank/DDBJ databases">
        <authorList>
            <person name="Chen Y."/>
            <person name="Shah S."/>
            <person name="Dougan E. K."/>
            <person name="Thang M."/>
            <person name="Chan C."/>
        </authorList>
    </citation>
    <scope>NUCLEOTIDE SEQUENCE [LARGE SCALE GENOMIC DNA]</scope>
</reference>
<dbReference type="EMBL" id="CAUYUJ010017048">
    <property type="protein sequence ID" value="CAK0871234.1"/>
    <property type="molecule type" value="Genomic_DNA"/>
</dbReference>
<feature type="non-terminal residue" evidence="2">
    <location>
        <position position="391"/>
    </location>
</feature>
<comment type="caution">
    <text evidence="2">The sequence shown here is derived from an EMBL/GenBank/DDBJ whole genome shotgun (WGS) entry which is preliminary data.</text>
</comment>
<evidence type="ECO:0008006" key="4">
    <source>
        <dbReference type="Google" id="ProtNLM"/>
    </source>
</evidence>
<feature type="compositionally biased region" description="Low complexity" evidence="1">
    <location>
        <begin position="295"/>
        <end position="308"/>
    </location>
</feature>
<name>A0ABN9VDP5_9DINO</name>
<dbReference type="Proteomes" id="UP001189429">
    <property type="component" value="Unassembled WGS sequence"/>
</dbReference>
<evidence type="ECO:0000313" key="3">
    <source>
        <dbReference type="Proteomes" id="UP001189429"/>
    </source>
</evidence>
<evidence type="ECO:0000313" key="2">
    <source>
        <dbReference type="EMBL" id="CAK0871234.1"/>
    </source>
</evidence>
<protein>
    <recommendedName>
        <fullName evidence="4">DNA-directed DNA polymerase</fullName>
    </recommendedName>
</protein>
<keyword evidence="3" id="KW-1185">Reference proteome</keyword>